<evidence type="ECO:0000313" key="2">
    <source>
        <dbReference type="Proteomes" id="UP001220577"/>
    </source>
</evidence>
<evidence type="ECO:0000313" key="1">
    <source>
        <dbReference type="EMBL" id="WCZ33639.1"/>
    </source>
</evidence>
<dbReference type="RefSeq" id="WP_034996996.1">
    <property type="nucleotide sequence ID" value="NZ_CP063190.1"/>
</dbReference>
<organism evidence="1 2">
    <name type="scientific">Corynebacterium ihumii</name>
    <dbReference type="NCBI Taxonomy" id="1232427"/>
    <lineage>
        <taxon>Bacteria</taxon>
        <taxon>Bacillati</taxon>
        <taxon>Actinomycetota</taxon>
        <taxon>Actinomycetes</taxon>
        <taxon>Mycobacteriales</taxon>
        <taxon>Corynebacteriaceae</taxon>
        <taxon>Corynebacterium</taxon>
    </lineage>
</organism>
<proteinExistence type="predicted"/>
<sequence>MSKQPYAISLFSHDQQTLVLPLDPADAQKIANLASLFGDVETHEGQIVLMVRPLQVAPIIEAPDGHIRYCGRNYTTGRPITAKDPNSQAKAGTP</sequence>
<keyword evidence="2" id="KW-1185">Reference proteome</keyword>
<reference evidence="1 2" key="1">
    <citation type="submission" date="2020-10" db="EMBL/GenBank/DDBJ databases">
        <title>Complete genome sequence of Corynebacterium ihumii DSM 45751.</title>
        <authorList>
            <person name="Ruckert C."/>
            <person name="Albersmeier A."/>
            <person name="Busche T."/>
            <person name="Jaenicke S."/>
            <person name="Winkler A."/>
            <person name="Friethjonsson O.H."/>
            <person name="Hreggviethsson G.O."/>
            <person name="Lambert C."/>
            <person name="Badcock D."/>
            <person name="Bernaerts K."/>
            <person name="Anne J."/>
            <person name="Economou A."/>
            <person name="Kalinowski J."/>
        </authorList>
    </citation>
    <scope>NUCLEOTIDE SEQUENCE [LARGE SCALE GENOMIC DNA]</scope>
    <source>
        <strain evidence="1 2">DSM 45751</strain>
    </source>
</reference>
<dbReference type="Proteomes" id="UP001220577">
    <property type="component" value="Chromosome"/>
</dbReference>
<accession>A0ABY7UAD9</accession>
<gene>
    <name evidence="1" type="ORF">CIHUM_00955</name>
</gene>
<protein>
    <submittedName>
        <fullName evidence="1">Uncharacterized protein</fullName>
    </submittedName>
</protein>
<name>A0ABY7UAD9_9CORY</name>
<dbReference type="EMBL" id="CP063190">
    <property type="protein sequence ID" value="WCZ33639.1"/>
    <property type="molecule type" value="Genomic_DNA"/>
</dbReference>